<evidence type="ECO:0000313" key="2">
    <source>
        <dbReference type="Proteomes" id="UP001358586"/>
    </source>
</evidence>
<organism evidence="1 2">
    <name type="scientific">Gossypium arboreum</name>
    <name type="common">Tree cotton</name>
    <name type="synonym">Gossypium nanking</name>
    <dbReference type="NCBI Taxonomy" id="29729"/>
    <lineage>
        <taxon>Eukaryota</taxon>
        <taxon>Viridiplantae</taxon>
        <taxon>Streptophyta</taxon>
        <taxon>Embryophyta</taxon>
        <taxon>Tracheophyta</taxon>
        <taxon>Spermatophyta</taxon>
        <taxon>Magnoliopsida</taxon>
        <taxon>eudicotyledons</taxon>
        <taxon>Gunneridae</taxon>
        <taxon>Pentapetalae</taxon>
        <taxon>rosids</taxon>
        <taxon>malvids</taxon>
        <taxon>Malvales</taxon>
        <taxon>Malvaceae</taxon>
        <taxon>Malvoideae</taxon>
        <taxon>Gossypium</taxon>
    </lineage>
</organism>
<proteinExistence type="predicted"/>
<dbReference type="Proteomes" id="UP001358586">
    <property type="component" value="Chromosome 5"/>
</dbReference>
<comment type="caution">
    <text evidence="1">The sequence shown here is derived from an EMBL/GenBank/DDBJ whole genome shotgun (WGS) entry which is preliminary data.</text>
</comment>
<dbReference type="EMBL" id="JARKNE010000005">
    <property type="protein sequence ID" value="KAK5833291.1"/>
    <property type="molecule type" value="Genomic_DNA"/>
</dbReference>
<evidence type="ECO:0008006" key="3">
    <source>
        <dbReference type="Google" id="ProtNLM"/>
    </source>
</evidence>
<gene>
    <name evidence="1" type="ORF">PVK06_017113</name>
</gene>
<sequence length="68" mass="7271">MVVLVLSCSRSVALPLFNHRRPTVAGHQDASVIAIGTAMSSGAGETPLWHPEPVRFGSMMTRSIQSSH</sequence>
<name>A0ABR0Q231_GOSAR</name>
<accession>A0ABR0Q231</accession>
<reference evidence="1 2" key="1">
    <citation type="submission" date="2023-03" db="EMBL/GenBank/DDBJ databases">
        <title>WGS of Gossypium arboreum.</title>
        <authorList>
            <person name="Yu D."/>
        </authorList>
    </citation>
    <scope>NUCLEOTIDE SEQUENCE [LARGE SCALE GENOMIC DNA]</scope>
    <source>
        <tissue evidence="1">Leaf</tissue>
    </source>
</reference>
<evidence type="ECO:0000313" key="1">
    <source>
        <dbReference type="EMBL" id="KAK5833291.1"/>
    </source>
</evidence>
<keyword evidence="2" id="KW-1185">Reference proteome</keyword>
<protein>
    <recommendedName>
        <fullName evidence="3">Secreted protein</fullName>
    </recommendedName>
</protein>